<sequence>MFLVSGCRARDWKIRTWALVRGTPVYLVRVEGKGDAATGDDAKRFYESFKISDQ</sequence>
<name>A0A6M5YWU7_9BACT</name>
<gene>
    <name evidence="1" type="ORF">FTUN_6172</name>
</gene>
<dbReference type="EMBL" id="CP053452">
    <property type="protein sequence ID" value="QJW98577.1"/>
    <property type="molecule type" value="Genomic_DNA"/>
</dbReference>
<evidence type="ECO:0000313" key="2">
    <source>
        <dbReference type="Proteomes" id="UP000503447"/>
    </source>
</evidence>
<dbReference type="KEGG" id="ftj:FTUN_6172"/>
<organism evidence="1 2">
    <name type="scientific">Frigoriglobus tundricola</name>
    <dbReference type="NCBI Taxonomy" id="2774151"/>
    <lineage>
        <taxon>Bacteria</taxon>
        <taxon>Pseudomonadati</taxon>
        <taxon>Planctomycetota</taxon>
        <taxon>Planctomycetia</taxon>
        <taxon>Gemmatales</taxon>
        <taxon>Gemmataceae</taxon>
        <taxon>Frigoriglobus</taxon>
    </lineage>
</organism>
<reference evidence="2" key="1">
    <citation type="submission" date="2020-05" db="EMBL/GenBank/DDBJ databases">
        <title>Frigoriglobus tundricola gen. nov., sp. nov., a psychrotolerant cellulolytic planctomycete of the family Gemmataceae with two divergent copies of 16S rRNA gene.</title>
        <authorList>
            <person name="Kulichevskaya I.S."/>
            <person name="Ivanova A.A."/>
            <person name="Naumoff D.G."/>
            <person name="Beletsky A.V."/>
            <person name="Rijpstra W.I.C."/>
            <person name="Sinninghe Damste J.S."/>
            <person name="Mardanov A.V."/>
            <person name="Ravin N.V."/>
            <person name="Dedysh S.N."/>
        </authorList>
    </citation>
    <scope>NUCLEOTIDE SEQUENCE [LARGE SCALE GENOMIC DNA]</scope>
    <source>
        <strain evidence="2">PL17</strain>
    </source>
</reference>
<dbReference type="RefSeq" id="WP_171473721.1">
    <property type="nucleotide sequence ID" value="NZ_CP053452.2"/>
</dbReference>
<accession>A0A6M5YWU7</accession>
<dbReference type="Proteomes" id="UP000503447">
    <property type="component" value="Chromosome"/>
</dbReference>
<evidence type="ECO:0000313" key="1">
    <source>
        <dbReference type="EMBL" id="QJW98577.1"/>
    </source>
</evidence>
<dbReference type="AlphaFoldDB" id="A0A6M5YWU7"/>
<proteinExistence type="predicted"/>
<keyword evidence="2" id="KW-1185">Reference proteome</keyword>
<protein>
    <submittedName>
        <fullName evidence="1">Uncharacterized protein</fullName>
    </submittedName>
</protein>